<organism evidence="1 2">
    <name type="scientific">Mixia osmundae (strain CBS 9802 / IAM 14324 / JCM 22182 / KY 12970)</name>
    <dbReference type="NCBI Taxonomy" id="764103"/>
    <lineage>
        <taxon>Eukaryota</taxon>
        <taxon>Fungi</taxon>
        <taxon>Dikarya</taxon>
        <taxon>Basidiomycota</taxon>
        <taxon>Pucciniomycotina</taxon>
        <taxon>Mixiomycetes</taxon>
        <taxon>Mixiales</taxon>
        <taxon>Mixiaceae</taxon>
        <taxon>Mixia</taxon>
    </lineage>
</organism>
<comment type="caution">
    <text evidence="1">The sequence shown here is derived from an EMBL/GenBank/DDBJ whole genome shotgun (WGS) entry which is preliminary data.</text>
</comment>
<dbReference type="EMBL" id="BABT02000106">
    <property type="protein sequence ID" value="GAA96679.1"/>
    <property type="molecule type" value="Genomic_DNA"/>
</dbReference>
<dbReference type="Proteomes" id="UP000009131">
    <property type="component" value="Unassembled WGS sequence"/>
</dbReference>
<name>G7E1G9_MIXOS</name>
<dbReference type="RefSeq" id="XP_014565204.1">
    <property type="nucleotide sequence ID" value="XM_014709718.1"/>
</dbReference>
<evidence type="ECO:0000313" key="1">
    <source>
        <dbReference type="EMBL" id="GAA96679.1"/>
    </source>
</evidence>
<dbReference type="HOGENOM" id="CLU_1635807_0_0_1"/>
<evidence type="ECO:0000313" key="2">
    <source>
        <dbReference type="Proteomes" id="UP000009131"/>
    </source>
</evidence>
<accession>G7E1G9</accession>
<reference evidence="1 2" key="2">
    <citation type="journal article" date="2012" name="Open Biol.">
        <title>Characteristics of nucleosomes and linker DNA regions on the genome of the basidiomycete Mixia osmundae revealed by mono- and dinucleosome mapping.</title>
        <authorList>
            <person name="Nishida H."/>
            <person name="Kondo S."/>
            <person name="Matsumoto T."/>
            <person name="Suzuki Y."/>
            <person name="Yoshikawa H."/>
            <person name="Taylor T.D."/>
            <person name="Sugiyama J."/>
        </authorList>
    </citation>
    <scope>NUCLEOTIDE SEQUENCE [LARGE SCALE GENOMIC DNA]</scope>
    <source>
        <strain evidence="2">CBS 9802 / IAM 14324 / JCM 22182 / KY 12970</strain>
    </source>
</reference>
<reference evidence="1 2" key="1">
    <citation type="journal article" date="2011" name="J. Gen. Appl. Microbiol.">
        <title>Draft genome sequencing of the enigmatic basidiomycete Mixia osmundae.</title>
        <authorList>
            <person name="Nishida H."/>
            <person name="Nagatsuka Y."/>
            <person name="Sugiyama J."/>
        </authorList>
    </citation>
    <scope>NUCLEOTIDE SEQUENCE [LARGE SCALE GENOMIC DNA]</scope>
    <source>
        <strain evidence="2">CBS 9802 / IAM 14324 / JCM 22182 / KY 12970</strain>
    </source>
</reference>
<dbReference type="InParanoid" id="G7E1G9"/>
<dbReference type="AlphaFoldDB" id="G7E1G9"/>
<sequence length="162" mass="18737">MEDLVELSAAFPELFENPFDLDKQQGWWSARVTFGKGNIRPLAELFRLKSVDMPDPDHTCLDKSVCKKCFDGNELKGLIKNLPRLALGLIEQIVYRLEVLAIAFEEDLARPLRSRWGNDNHYFEYRDCYGYDQVDEENLDEYGSDGSYGYDEGEISARVRLQ</sequence>
<gene>
    <name evidence="1" type="primary">Mo03350</name>
    <name evidence="1" type="ORF">E5Q_03350</name>
</gene>
<keyword evidence="2" id="KW-1185">Reference proteome</keyword>
<proteinExistence type="predicted"/>
<protein>
    <submittedName>
        <fullName evidence="1">Uncharacterized protein</fullName>
    </submittedName>
</protein>